<dbReference type="Proteomes" id="UP001634747">
    <property type="component" value="Unassembled WGS sequence"/>
</dbReference>
<feature type="domain" description="Helix-turn-helix" evidence="1">
    <location>
        <begin position="81"/>
        <end position="128"/>
    </location>
</feature>
<keyword evidence="3" id="KW-1185">Reference proteome</keyword>
<comment type="caution">
    <text evidence="2">The sequence shown here is derived from an EMBL/GenBank/DDBJ whole genome shotgun (WGS) entry which is preliminary data.</text>
</comment>
<proteinExistence type="predicted"/>
<evidence type="ECO:0000313" key="3">
    <source>
        <dbReference type="Proteomes" id="UP001634747"/>
    </source>
</evidence>
<dbReference type="Pfam" id="PF12728">
    <property type="entry name" value="HTH_17"/>
    <property type="match status" value="1"/>
</dbReference>
<dbReference type="NCBIfam" id="TIGR01764">
    <property type="entry name" value="excise"/>
    <property type="match status" value="1"/>
</dbReference>
<evidence type="ECO:0000259" key="1">
    <source>
        <dbReference type="Pfam" id="PF12728"/>
    </source>
</evidence>
<sequence>MPEALLTQILPTPSEAKQAEETSRLLSSRLRSKTPLRLRVVGAPEDETVVLPASALKMLVGILDEMGRGNTVTVIPVHAELTTQEAADMLSISRPSLIQMLDEGKIEYRKVGTHRRVRFESLMAYKRKAHAERLAALSELVAYDQEIGI</sequence>
<reference evidence="2 3" key="1">
    <citation type="submission" date="2024-12" db="EMBL/GenBank/DDBJ databases">
        <authorList>
            <person name="Lee Y."/>
        </authorList>
    </citation>
    <scope>NUCLEOTIDE SEQUENCE [LARGE SCALE GENOMIC DNA]</scope>
    <source>
        <strain evidence="2 3">03SUJ4</strain>
    </source>
</reference>
<dbReference type="InterPro" id="IPR010093">
    <property type="entry name" value="SinI_DNA-bd"/>
</dbReference>
<dbReference type="RefSeq" id="WP_263412270.1">
    <property type="nucleotide sequence ID" value="NZ_BAABBH010000001.1"/>
</dbReference>
<accession>A0ABW9KL38</accession>
<evidence type="ECO:0000313" key="2">
    <source>
        <dbReference type="EMBL" id="MFN2976243.1"/>
    </source>
</evidence>
<name>A0ABW9KL38_9BACT</name>
<organism evidence="2 3">
    <name type="scientific">Terriglobus aquaticus</name>
    <dbReference type="NCBI Taxonomy" id="940139"/>
    <lineage>
        <taxon>Bacteria</taxon>
        <taxon>Pseudomonadati</taxon>
        <taxon>Acidobacteriota</taxon>
        <taxon>Terriglobia</taxon>
        <taxon>Terriglobales</taxon>
        <taxon>Acidobacteriaceae</taxon>
        <taxon>Terriglobus</taxon>
    </lineage>
</organism>
<dbReference type="InterPro" id="IPR041657">
    <property type="entry name" value="HTH_17"/>
</dbReference>
<protein>
    <submittedName>
        <fullName evidence="2">Helix-turn-helix domain-containing protein</fullName>
    </submittedName>
</protein>
<gene>
    <name evidence="2" type="ORF">ACK2TP_10765</name>
</gene>
<dbReference type="EMBL" id="JBJYXY010000001">
    <property type="protein sequence ID" value="MFN2976243.1"/>
    <property type="molecule type" value="Genomic_DNA"/>
</dbReference>